<dbReference type="Proteomes" id="UP000049495">
    <property type="component" value="Unassembled WGS sequence"/>
</dbReference>
<sequence>MLKRIDLAQVQPDALSAMLSIEGYLSDVELSSELKEMIKIRASIINKCAYCIQMHTTEALKIDISQQKLFALSAWQESPLFNETERAILSLTDEMTLISNSGVSDTTYQQCLSLLGEELLAQSMMQVIMINAWNRFALATKMTHE</sequence>
<dbReference type="InterPro" id="IPR003779">
    <property type="entry name" value="CMD-like"/>
</dbReference>
<dbReference type="RefSeq" id="WP_048660563.1">
    <property type="nucleotide sequence ID" value="NZ_CAWMAN010000066.1"/>
</dbReference>
<dbReference type="SUPFAM" id="SSF69118">
    <property type="entry name" value="AhpD-like"/>
    <property type="match status" value="1"/>
</dbReference>
<dbReference type="PANTHER" id="PTHR34846">
    <property type="entry name" value="4-CARBOXYMUCONOLACTONE DECARBOXYLASE FAMILY PROTEIN (AFU_ORTHOLOGUE AFUA_6G11590)"/>
    <property type="match status" value="1"/>
</dbReference>
<dbReference type="EMBL" id="CCJX01000161">
    <property type="protein sequence ID" value="CDT60615.1"/>
    <property type="molecule type" value="Genomic_DNA"/>
</dbReference>
<evidence type="ECO:0000259" key="1">
    <source>
        <dbReference type="Pfam" id="PF02627"/>
    </source>
</evidence>
<dbReference type="EMBL" id="CCJV01000076">
    <property type="protein sequence ID" value="CDT24352.1"/>
    <property type="molecule type" value="Genomic_DNA"/>
</dbReference>
<dbReference type="InterPro" id="IPR004675">
    <property type="entry name" value="AhpD_core"/>
</dbReference>
<keyword evidence="4" id="KW-1185">Reference proteome</keyword>
<reference evidence="5" key="2">
    <citation type="submission" date="2014-06" db="EMBL/GenBank/DDBJ databases">
        <authorList>
            <person name="Le Roux Frederique"/>
        </authorList>
    </citation>
    <scope>NUCLEOTIDE SEQUENCE [LARGE SCALE GENOMIC DNA]</scope>
    <source>
        <strain evidence="5">J5-5</strain>
    </source>
</reference>
<gene>
    <name evidence="3" type="ORF">VCR4J5_730121</name>
    <name evidence="2" type="ORF">VCR5J5_180299</name>
</gene>
<accession>A0A822MYB8</accession>
<proteinExistence type="predicted"/>
<name>A0A822MYB8_9VIBR</name>
<evidence type="ECO:0000313" key="2">
    <source>
        <dbReference type="EMBL" id="CDT24352.1"/>
    </source>
</evidence>
<evidence type="ECO:0000313" key="4">
    <source>
        <dbReference type="Proteomes" id="UP000049077"/>
    </source>
</evidence>
<feature type="domain" description="Carboxymuconolactone decarboxylase-like" evidence="1">
    <location>
        <begin position="12"/>
        <end position="94"/>
    </location>
</feature>
<dbReference type="OrthoDB" id="9801997at2"/>
<dbReference type="Proteomes" id="UP000049077">
    <property type="component" value="Unassembled WGS sequence"/>
</dbReference>
<comment type="caution">
    <text evidence="2">The sequence shown here is derived from an EMBL/GenBank/DDBJ whole genome shotgun (WGS) entry which is preliminary data.</text>
</comment>
<dbReference type="PANTHER" id="PTHR34846:SF10">
    <property type="entry name" value="CYTOPLASMIC PROTEIN"/>
    <property type="match status" value="1"/>
</dbReference>
<organism evidence="2 5">
    <name type="scientific">Vibrio crassostreae</name>
    <dbReference type="NCBI Taxonomy" id="246167"/>
    <lineage>
        <taxon>Bacteria</taxon>
        <taxon>Pseudomonadati</taxon>
        <taxon>Pseudomonadota</taxon>
        <taxon>Gammaproteobacteria</taxon>
        <taxon>Vibrionales</taxon>
        <taxon>Vibrionaceae</taxon>
        <taxon>Vibrio</taxon>
    </lineage>
</organism>
<reference evidence="2 4" key="1">
    <citation type="submission" date="2014-06" db="EMBL/GenBank/DDBJ databases">
        <authorList>
            <person name="Le Roux F."/>
        </authorList>
    </citation>
    <scope>NUCLEOTIDE SEQUENCE</scope>
    <source>
        <strain evidence="3 4">J5-4</strain>
        <strain evidence="2">J5-5</strain>
    </source>
</reference>
<dbReference type="AlphaFoldDB" id="A0A822MYB8"/>
<dbReference type="NCBIfam" id="TIGR00778">
    <property type="entry name" value="ahpD_dom"/>
    <property type="match status" value="1"/>
</dbReference>
<evidence type="ECO:0000313" key="3">
    <source>
        <dbReference type="EMBL" id="CDT60615.1"/>
    </source>
</evidence>
<dbReference type="GO" id="GO:0051920">
    <property type="term" value="F:peroxiredoxin activity"/>
    <property type="evidence" value="ECO:0007669"/>
    <property type="project" value="InterPro"/>
</dbReference>
<dbReference type="Pfam" id="PF02627">
    <property type="entry name" value="CMD"/>
    <property type="match status" value="1"/>
</dbReference>
<dbReference type="Gene3D" id="1.20.1290.10">
    <property type="entry name" value="AhpD-like"/>
    <property type="match status" value="1"/>
</dbReference>
<protein>
    <recommendedName>
        <fullName evidence="1">Carboxymuconolactone decarboxylase-like domain-containing protein</fullName>
    </recommendedName>
</protein>
<dbReference type="InterPro" id="IPR029032">
    <property type="entry name" value="AhpD-like"/>
</dbReference>
<evidence type="ECO:0000313" key="5">
    <source>
        <dbReference type="Proteomes" id="UP000049495"/>
    </source>
</evidence>